<dbReference type="InterPro" id="IPR036388">
    <property type="entry name" value="WH-like_DNA-bd_sf"/>
</dbReference>
<dbReference type="PANTHER" id="PTHR33202:SF7">
    <property type="entry name" value="FERRIC UPTAKE REGULATION PROTEIN"/>
    <property type="match status" value="1"/>
</dbReference>
<dbReference type="RefSeq" id="WP_083354486.1">
    <property type="nucleotide sequence ID" value="NZ_FNPG01000014.1"/>
</dbReference>
<keyword evidence="3 7" id="KW-0862">Zinc</keyword>
<dbReference type="GO" id="GO:0008270">
    <property type="term" value="F:zinc ion binding"/>
    <property type="evidence" value="ECO:0007669"/>
    <property type="project" value="TreeGrafter"/>
</dbReference>
<accession>A0A1H3J554</accession>
<dbReference type="GO" id="GO:0045892">
    <property type="term" value="P:negative regulation of DNA-templated transcription"/>
    <property type="evidence" value="ECO:0007669"/>
    <property type="project" value="TreeGrafter"/>
</dbReference>
<dbReference type="GO" id="GO:1900376">
    <property type="term" value="P:regulation of secondary metabolite biosynthetic process"/>
    <property type="evidence" value="ECO:0007669"/>
    <property type="project" value="TreeGrafter"/>
</dbReference>
<dbReference type="CDD" id="cd07153">
    <property type="entry name" value="Fur_like"/>
    <property type="match status" value="1"/>
</dbReference>
<evidence type="ECO:0000256" key="8">
    <source>
        <dbReference type="PIRSR" id="PIRSR602481-2"/>
    </source>
</evidence>
<dbReference type="Gene3D" id="1.10.10.10">
    <property type="entry name" value="Winged helix-like DNA-binding domain superfamily/Winged helix DNA-binding domain"/>
    <property type="match status" value="1"/>
</dbReference>
<dbReference type="EMBL" id="FNPG01000014">
    <property type="protein sequence ID" value="SDY35071.1"/>
    <property type="molecule type" value="Genomic_DNA"/>
</dbReference>
<evidence type="ECO:0000256" key="3">
    <source>
        <dbReference type="ARBA" id="ARBA00022833"/>
    </source>
</evidence>
<dbReference type="GO" id="GO:0000976">
    <property type="term" value="F:transcription cis-regulatory region binding"/>
    <property type="evidence" value="ECO:0007669"/>
    <property type="project" value="TreeGrafter"/>
</dbReference>
<feature type="binding site" evidence="8">
    <location>
        <position position="114"/>
    </location>
    <ligand>
        <name>Fe cation</name>
        <dbReference type="ChEBI" id="CHEBI:24875"/>
    </ligand>
</feature>
<keyword evidence="2" id="KW-0678">Repressor</keyword>
<dbReference type="GO" id="GO:0003700">
    <property type="term" value="F:DNA-binding transcription factor activity"/>
    <property type="evidence" value="ECO:0007669"/>
    <property type="project" value="InterPro"/>
</dbReference>
<dbReference type="InterPro" id="IPR002481">
    <property type="entry name" value="FUR"/>
</dbReference>
<name>A0A1H3J554_9FIRM</name>
<evidence type="ECO:0000256" key="6">
    <source>
        <dbReference type="ARBA" id="ARBA00023163"/>
    </source>
</evidence>
<dbReference type="Pfam" id="PF01475">
    <property type="entry name" value="FUR"/>
    <property type="match status" value="1"/>
</dbReference>
<evidence type="ECO:0000256" key="1">
    <source>
        <dbReference type="ARBA" id="ARBA00007957"/>
    </source>
</evidence>
<keyword evidence="10" id="KW-1185">Reference proteome</keyword>
<comment type="similarity">
    <text evidence="1">Belongs to the Fur family.</text>
</comment>
<protein>
    <submittedName>
        <fullName evidence="9">Fur family transcriptional regulator, peroxide stress response regulator</fullName>
    </submittedName>
</protein>
<sequence length="130" mass="14912">MIVKKSKQRDAIYNFLKTRVDHPTAEVVYLNVKQEFPKLSLGTVYRNLMLLTELGQIQRLQIGDGSDHFDANVKQHSHLICSKCGCVCDLPYCEELNNLDEKMDNIFQGKIQGHSLVFYGLCEECCKNNQ</sequence>
<evidence type="ECO:0000256" key="4">
    <source>
        <dbReference type="ARBA" id="ARBA00023015"/>
    </source>
</evidence>
<dbReference type="InterPro" id="IPR043135">
    <property type="entry name" value="Fur_C"/>
</dbReference>
<evidence type="ECO:0000313" key="10">
    <source>
        <dbReference type="Proteomes" id="UP000183918"/>
    </source>
</evidence>
<reference evidence="9 10" key="1">
    <citation type="submission" date="2016-10" db="EMBL/GenBank/DDBJ databases">
        <authorList>
            <person name="de Groot N.N."/>
        </authorList>
    </citation>
    <scope>NUCLEOTIDE SEQUENCE [LARGE SCALE GENOMIC DNA]</scope>
    <source>
        <strain evidence="9 10">DSM 14045</strain>
    </source>
</reference>
<feature type="binding site" evidence="7">
    <location>
        <position position="122"/>
    </location>
    <ligand>
        <name>Zn(2+)</name>
        <dbReference type="ChEBI" id="CHEBI:29105"/>
    </ligand>
</feature>
<keyword evidence="8" id="KW-0408">Iron</keyword>
<evidence type="ECO:0000313" key="9">
    <source>
        <dbReference type="EMBL" id="SDY35071.1"/>
    </source>
</evidence>
<comment type="cofactor">
    <cofactor evidence="8">
        <name>Mn(2+)</name>
        <dbReference type="ChEBI" id="CHEBI:29035"/>
    </cofactor>
    <cofactor evidence="8">
        <name>Fe(2+)</name>
        <dbReference type="ChEBI" id="CHEBI:29033"/>
    </cofactor>
    <text evidence="8">Binds 1 Mn(2+) or Fe(2+) ion per subunit.</text>
</comment>
<comment type="cofactor">
    <cofactor evidence="7">
        <name>Zn(2+)</name>
        <dbReference type="ChEBI" id="CHEBI:29105"/>
    </cofactor>
    <text evidence="7">Binds 1 zinc ion per subunit.</text>
</comment>
<evidence type="ECO:0000256" key="7">
    <source>
        <dbReference type="PIRSR" id="PIRSR602481-1"/>
    </source>
</evidence>
<evidence type="ECO:0000256" key="2">
    <source>
        <dbReference type="ARBA" id="ARBA00022491"/>
    </source>
</evidence>
<organism evidence="9 10">
    <name type="scientific">Lachnobacterium bovis DSM 14045</name>
    <dbReference type="NCBI Taxonomy" id="1122142"/>
    <lineage>
        <taxon>Bacteria</taxon>
        <taxon>Bacillati</taxon>
        <taxon>Bacillota</taxon>
        <taxon>Clostridia</taxon>
        <taxon>Lachnospirales</taxon>
        <taxon>Lachnospiraceae</taxon>
        <taxon>Lachnobacterium</taxon>
    </lineage>
</organism>
<dbReference type="Proteomes" id="UP000183918">
    <property type="component" value="Unassembled WGS sequence"/>
</dbReference>
<dbReference type="STRING" id="1122142.SAMN02910414_01352"/>
<gene>
    <name evidence="9" type="ORF">SAMN02910414_01352</name>
</gene>
<evidence type="ECO:0000256" key="5">
    <source>
        <dbReference type="ARBA" id="ARBA00023125"/>
    </source>
</evidence>
<dbReference type="InterPro" id="IPR036390">
    <property type="entry name" value="WH_DNA-bd_sf"/>
</dbReference>
<keyword evidence="5" id="KW-0238">DNA-binding</keyword>
<keyword evidence="7" id="KW-0479">Metal-binding</keyword>
<keyword evidence="4" id="KW-0805">Transcription regulation</keyword>
<feature type="binding site" evidence="7">
    <location>
        <position position="84"/>
    </location>
    <ligand>
        <name>Zn(2+)</name>
        <dbReference type="ChEBI" id="CHEBI:29105"/>
    </ligand>
</feature>
<feature type="binding site" evidence="7">
    <location>
        <position position="125"/>
    </location>
    <ligand>
        <name>Zn(2+)</name>
        <dbReference type="ChEBI" id="CHEBI:29105"/>
    </ligand>
</feature>
<feature type="binding site" evidence="7">
    <location>
        <position position="81"/>
    </location>
    <ligand>
        <name>Zn(2+)</name>
        <dbReference type="ChEBI" id="CHEBI:29105"/>
    </ligand>
</feature>
<proteinExistence type="inferred from homology"/>
<dbReference type="OrthoDB" id="8659436at2"/>
<dbReference type="PANTHER" id="PTHR33202">
    <property type="entry name" value="ZINC UPTAKE REGULATION PROTEIN"/>
    <property type="match status" value="1"/>
</dbReference>
<dbReference type="SUPFAM" id="SSF46785">
    <property type="entry name" value="Winged helix' DNA-binding domain"/>
    <property type="match status" value="1"/>
</dbReference>
<dbReference type="AlphaFoldDB" id="A0A1H3J554"/>
<dbReference type="Gene3D" id="3.30.1490.190">
    <property type="match status" value="1"/>
</dbReference>
<keyword evidence="6" id="KW-0804">Transcription</keyword>